<name>A0AA38S4Y2_9PEZI</name>
<accession>A0AA38S4Y2</accession>
<feature type="compositionally biased region" description="Basic residues" evidence="5">
    <location>
        <begin position="503"/>
        <end position="522"/>
    </location>
</feature>
<feature type="compositionally biased region" description="Polar residues" evidence="5">
    <location>
        <begin position="618"/>
        <end position="630"/>
    </location>
</feature>
<proteinExistence type="predicted"/>
<dbReference type="AlphaFoldDB" id="A0AA38S4Y2"/>
<evidence type="ECO:0000256" key="3">
    <source>
        <dbReference type="ARBA" id="ARBA00022833"/>
    </source>
</evidence>
<feature type="compositionally biased region" description="Basic and acidic residues" evidence="5">
    <location>
        <begin position="415"/>
        <end position="427"/>
    </location>
</feature>
<keyword evidence="2" id="KW-0479">Metal-binding</keyword>
<feature type="compositionally biased region" description="Polar residues" evidence="5">
    <location>
        <begin position="685"/>
        <end position="703"/>
    </location>
</feature>
<dbReference type="PANTHER" id="PTHR46771:SF5">
    <property type="entry name" value="DETERIN"/>
    <property type="match status" value="1"/>
</dbReference>
<evidence type="ECO:0000256" key="4">
    <source>
        <dbReference type="ARBA" id="ARBA00023242"/>
    </source>
</evidence>
<feature type="compositionally biased region" description="Basic residues" evidence="5">
    <location>
        <begin position="307"/>
        <end position="316"/>
    </location>
</feature>
<dbReference type="PANTHER" id="PTHR46771">
    <property type="entry name" value="DETERIN"/>
    <property type="match status" value="1"/>
</dbReference>
<dbReference type="PROSITE" id="PS50143">
    <property type="entry name" value="BIR_REPEAT_2"/>
    <property type="match status" value="2"/>
</dbReference>
<dbReference type="InterPro" id="IPR000637">
    <property type="entry name" value="HMGI/Y_DNA-bd_CS"/>
</dbReference>
<dbReference type="GO" id="GO:0046872">
    <property type="term" value="F:metal ion binding"/>
    <property type="evidence" value="ECO:0007669"/>
    <property type="project" value="UniProtKB-KW"/>
</dbReference>
<feature type="region of interest" description="Disordered" evidence="5">
    <location>
        <begin position="249"/>
        <end position="474"/>
    </location>
</feature>
<dbReference type="CDD" id="cd00022">
    <property type="entry name" value="BIR"/>
    <property type="match status" value="2"/>
</dbReference>
<organism evidence="6 7">
    <name type="scientific">Pleurostoma richardsiae</name>
    <dbReference type="NCBI Taxonomy" id="41990"/>
    <lineage>
        <taxon>Eukaryota</taxon>
        <taxon>Fungi</taxon>
        <taxon>Dikarya</taxon>
        <taxon>Ascomycota</taxon>
        <taxon>Pezizomycotina</taxon>
        <taxon>Sordariomycetes</taxon>
        <taxon>Sordariomycetidae</taxon>
        <taxon>Calosphaeriales</taxon>
        <taxon>Pleurostomataceae</taxon>
        <taxon>Pleurostoma</taxon>
    </lineage>
</organism>
<dbReference type="SUPFAM" id="SSF57924">
    <property type="entry name" value="Inhibitor of apoptosis (IAP) repeat"/>
    <property type="match status" value="2"/>
</dbReference>
<reference evidence="6" key="1">
    <citation type="submission" date="2022-07" db="EMBL/GenBank/DDBJ databases">
        <title>Fungi with potential for degradation of polypropylene.</title>
        <authorList>
            <person name="Gostincar C."/>
        </authorList>
    </citation>
    <scope>NUCLEOTIDE SEQUENCE</scope>
    <source>
        <strain evidence="6">EXF-13308</strain>
    </source>
</reference>
<feature type="compositionally biased region" description="Low complexity" evidence="5">
    <location>
        <begin position="704"/>
        <end position="716"/>
    </location>
</feature>
<evidence type="ECO:0000256" key="2">
    <source>
        <dbReference type="ARBA" id="ARBA00022723"/>
    </source>
</evidence>
<evidence type="ECO:0000256" key="5">
    <source>
        <dbReference type="SAM" id="MobiDB-lite"/>
    </source>
</evidence>
<sequence>MATDDNAEFYFIYENRLASFHGPQPVAKARRGSAAHSRAPKALTWPHKNLHAAELAKAGFYYYPTPSNPDNVACFLCQKSMDGWEEDDDPLAEHLKHSPECGWAIAAAVEAEYGGYAREDPRDPLMLEARKATFAGRWPYEGKKGWKCKTKQLAEAGWKYTPTLDSDDNTTCTYCQLALDGWEAGDKPMDEHYKRSPDCPFFALINQYPAPPKKGRSKAARSSKASRLSMQSVATVTSEMPSFVDMPADHDDSVMTTTSVATQGGKKAGKGRKAATAGKGRKTRAKKDEAVEIAEDDQHEIEAAHPPAKKATRGKKRTSDEMEDSVLTTAEAPAPKKRATRTRGSHAVDASIMTVDSQPDTEMTEADPPAKKTAGRKKGRTSNTRSTRKGSVLSIASTASTASLRGHVPDDDELERQLEADLERPLTDDEDILADSDSERKKAQPAAKGRGHKAEPPARTESHDFAMFDPAPVQADDAAVDAELEALENEMKVEAELPTLKVTKKGRKAGTRKASKQTKKAKAAAQPAEEPVPAADAVVEPVAEPQPVREAIEEQDISVASSHTVVKGESGARTSTGKRGRGRPKKSSSSSATATEDQAPAVVEPDEPQPTAMLAETESATITESFSAAKSSPKIERKPVPAPSPARPQHNKALPLPPTSQLHLFPAPPPATPRANHISPAPSAKQATVSPSPSPQASDAENQPPSSKPSASGGAATKRVILAPLPVATPLRGAPASPSKRANVIGGLRSAVPWTAADLDLVFGSREEEGDENADPAGAAGRFFGKGGELSSPEGRMTVEEWVYHNAGRAEAKLRHECEAMVTAFEREGGRAMRVLEGVVVE</sequence>
<dbReference type="InterPro" id="IPR001370">
    <property type="entry name" value="BIR_rpt"/>
</dbReference>
<feature type="compositionally biased region" description="Basic residues" evidence="5">
    <location>
        <begin position="576"/>
        <end position="586"/>
    </location>
</feature>
<feature type="compositionally biased region" description="Basic residues" evidence="5">
    <location>
        <begin position="335"/>
        <end position="344"/>
    </location>
</feature>
<dbReference type="GO" id="GO:0005634">
    <property type="term" value="C:nucleus"/>
    <property type="evidence" value="ECO:0007669"/>
    <property type="project" value="UniProtKB-SubCell"/>
</dbReference>
<feature type="region of interest" description="Disordered" evidence="5">
    <location>
        <begin position="210"/>
        <end position="233"/>
    </location>
</feature>
<dbReference type="InterPro" id="IPR051190">
    <property type="entry name" value="Baculoviral_IAP"/>
</dbReference>
<dbReference type="GO" id="GO:0006355">
    <property type="term" value="P:regulation of DNA-templated transcription"/>
    <property type="evidence" value="ECO:0007669"/>
    <property type="project" value="InterPro"/>
</dbReference>
<feature type="region of interest" description="Disordered" evidence="5">
    <location>
        <begin position="768"/>
        <end position="792"/>
    </location>
</feature>
<keyword evidence="4" id="KW-0539">Nucleus</keyword>
<dbReference type="Proteomes" id="UP001174694">
    <property type="component" value="Unassembled WGS sequence"/>
</dbReference>
<protein>
    <submittedName>
        <fullName evidence="6">Protein bir1</fullName>
    </submittedName>
</protein>
<comment type="caution">
    <text evidence="6">The sequence shown here is derived from an EMBL/GenBank/DDBJ whole genome shotgun (WGS) entry which is preliminary data.</text>
</comment>
<dbReference type="SMART" id="SM00238">
    <property type="entry name" value="BIR"/>
    <property type="match status" value="2"/>
</dbReference>
<feature type="compositionally biased region" description="Basic and acidic residues" evidence="5">
    <location>
        <begin position="452"/>
        <end position="466"/>
    </location>
</feature>
<keyword evidence="7" id="KW-1185">Reference proteome</keyword>
<evidence type="ECO:0000256" key="1">
    <source>
        <dbReference type="ARBA" id="ARBA00004123"/>
    </source>
</evidence>
<keyword evidence="3" id="KW-0862">Zinc</keyword>
<feature type="region of interest" description="Disordered" evidence="5">
    <location>
        <begin position="503"/>
        <end position="718"/>
    </location>
</feature>
<dbReference type="Pfam" id="PF00653">
    <property type="entry name" value="BIR"/>
    <property type="match status" value="2"/>
</dbReference>
<dbReference type="Gene3D" id="1.10.1170.10">
    <property type="entry name" value="Inhibitor Of Apoptosis Protein (2mihbC-IAP-1), Chain A"/>
    <property type="match status" value="2"/>
</dbReference>
<feature type="compositionally biased region" description="Basic residues" evidence="5">
    <location>
        <begin position="267"/>
        <end position="285"/>
    </location>
</feature>
<comment type="subcellular location">
    <subcellularLocation>
        <location evidence="1">Nucleus</location>
    </subcellularLocation>
</comment>
<dbReference type="EMBL" id="JANBVO010000007">
    <property type="protein sequence ID" value="KAJ9150729.1"/>
    <property type="molecule type" value="Genomic_DNA"/>
</dbReference>
<evidence type="ECO:0000313" key="6">
    <source>
        <dbReference type="EMBL" id="KAJ9150729.1"/>
    </source>
</evidence>
<feature type="compositionally biased region" description="Low complexity" evidence="5">
    <location>
        <begin position="523"/>
        <end position="549"/>
    </location>
</feature>
<gene>
    <name evidence="6" type="ORF">NKR23_g3462</name>
</gene>
<evidence type="ECO:0000313" key="7">
    <source>
        <dbReference type="Proteomes" id="UP001174694"/>
    </source>
</evidence>
<dbReference type="PROSITE" id="PS00354">
    <property type="entry name" value="HMGI_Y"/>
    <property type="match status" value="1"/>
</dbReference>